<name>A0ABT3TRD4_9ACTN</name>
<evidence type="ECO:0000313" key="3">
    <source>
        <dbReference type="Proteomes" id="UP001163064"/>
    </source>
</evidence>
<keyword evidence="3" id="KW-1185">Reference proteome</keyword>
<dbReference type="PROSITE" id="PS50943">
    <property type="entry name" value="HTH_CROC1"/>
    <property type="match status" value="1"/>
</dbReference>
<comment type="caution">
    <text evidence="2">The sequence shown here is derived from an EMBL/GenBank/DDBJ whole genome shotgun (WGS) entry which is preliminary data.</text>
</comment>
<dbReference type="Gene3D" id="1.10.260.40">
    <property type="entry name" value="lambda repressor-like DNA-binding domains"/>
    <property type="match status" value="1"/>
</dbReference>
<dbReference type="SUPFAM" id="SSF47413">
    <property type="entry name" value="lambda repressor-like DNA-binding domains"/>
    <property type="match status" value="1"/>
</dbReference>
<sequence length="82" mass="8993">MNEDPAEFRRRRIEAGLSQAELARRVGLGRSRINDVEKARPRRGLAPRHLKAVAEIFGCTVHDLLVSKSGDEPGGSDSRSVA</sequence>
<reference evidence="2" key="1">
    <citation type="submission" date="2022-10" db="EMBL/GenBank/DDBJ databases">
        <title>Streptomyces beihaiensis sp. nov., a chitin degrading actinobacterium, isolated from shrimp pond soil.</title>
        <authorList>
            <person name="Xie J."/>
            <person name="Shen N."/>
        </authorList>
    </citation>
    <scope>NUCLEOTIDE SEQUENCE</scope>
    <source>
        <strain evidence="2">GXMU-J5</strain>
    </source>
</reference>
<feature type="domain" description="HTH cro/C1-type" evidence="1">
    <location>
        <begin position="8"/>
        <end position="64"/>
    </location>
</feature>
<dbReference type="RefSeq" id="WP_266597556.1">
    <property type="nucleotide sequence ID" value="NZ_JAPHNL010000057.1"/>
</dbReference>
<dbReference type="CDD" id="cd00093">
    <property type="entry name" value="HTH_XRE"/>
    <property type="match status" value="1"/>
</dbReference>
<gene>
    <name evidence="2" type="ORF">OFY01_07490</name>
</gene>
<dbReference type="EMBL" id="JAPHNL010000057">
    <property type="protein sequence ID" value="MCX3059613.1"/>
    <property type="molecule type" value="Genomic_DNA"/>
</dbReference>
<accession>A0ABT3TRD4</accession>
<dbReference type="SMART" id="SM00530">
    <property type="entry name" value="HTH_XRE"/>
    <property type="match status" value="1"/>
</dbReference>
<dbReference type="Proteomes" id="UP001163064">
    <property type="component" value="Unassembled WGS sequence"/>
</dbReference>
<dbReference type="InterPro" id="IPR010982">
    <property type="entry name" value="Lambda_DNA-bd_dom_sf"/>
</dbReference>
<protein>
    <submittedName>
        <fullName evidence="2">Helix-turn-helix transcriptional regulator</fullName>
    </submittedName>
</protein>
<evidence type="ECO:0000259" key="1">
    <source>
        <dbReference type="PROSITE" id="PS50943"/>
    </source>
</evidence>
<dbReference type="Pfam" id="PF01381">
    <property type="entry name" value="HTH_3"/>
    <property type="match status" value="1"/>
</dbReference>
<dbReference type="InterPro" id="IPR001387">
    <property type="entry name" value="Cro/C1-type_HTH"/>
</dbReference>
<evidence type="ECO:0000313" key="2">
    <source>
        <dbReference type="EMBL" id="MCX3059613.1"/>
    </source>
</evidence>
<organism evidence="2 3">
    <name type="scientific">Streptomyces beihaiensis</name>
    <dbReference type="NCBI Taxonomy" id="2984495"/>
    <lineage>
        <taxon>Bacteria</taxon>
        <taxon>Bacillati</taxon>
        <taxon>Actinomycetota</taxon>
        <taxon>Actinomycetes</taxon>
        <taxon>Kitasatosporales</taxon>
        <taxon>Streptomycetaceae</taxon>
        <taxon>Streptomyces</taxon>
    </lineage>
</organism>
<proteinExistence type="predicted"/>